<name>A0A8D4D1M7_MYCBV</name>
<dbReference type="AlphaFoldDB" id="A0A8D4D1M7"/>
<protein>
    <submittedName>
        <fullName evidence="2">Uncharacterized protein</fullName>
    </submittedName>
</protein>
<keyword evidence="1" id="KW-1133">Transmembrane helix</keyword>
<proteinExistence type="predicted"/>
<evidence type="ECO:0000313" key="3">
    <source>
        <dbReference type="Proteomes" id="UP000076372"/>
    </source>
</evidence>
<evidence type="ECO:0000313" key="2">
    <source>
        <dbReference type="EMBL" id="AMW25635.1"/>
    </source>
</evidence>
<dbReference type="Proteomes" id="UP000076372">
    <property type="component" value="Chromosome"/>
</dbReference>
<accession>A0A8D4D1M7</accession>
<organism evidence="2 3">
    <name type="scientific">Mycoplasmopsis bovis</name>
    <name type="common">Mycoplasma bovis</name>
    <dbReference type="NCBI Taxonomy" id="28903"/>
    <lineage>
        <taxon>Bacteria</taxon>
        <taxon>Bacillati</taxon>
        <taxon>Mycoplasmatota</taxon>
        <taxon>Mycoplasmoidales</taxon>
        <taxon>Metamycoplasmataceae</taxon>
        <taxon>Mycoplasmopsis</taxon>
    </lineage>
</organism>
<evidence type="ECO:0000256" key="1">
    <source>
        <dbReference type="SAM" id="Phobius"/>
    </source>
</evidence>
<gene>
    <name evidence="2" type="ORF">BC94_0331</name>
</gene>
<feature type="transmembrane region" description="Helical" evidence="1">
    <location>
        <begin position="490"/>
        <end position="513"/>
    </location>
</feature>
<dbReference type="InterPro" id="IPR011604">
    <property type="entry name" value="PDDEXK-like_dom_sf"/>
</dbReference>
<dbReference type="Gene3D" id="3.90.320.10">
    <property type="match status" value="1"/>
</dbReference>
<dbReference type="SUPFAM" id="SSF53098">
    <property type="entry name" value="Ribonuclease H-like"/>
    <property type="match status" value="1"/>
</dbReference>
<sequence length="514" mass="59697">MSKIGNFLIHNRISTLLDRNEMVQVGCELVFTNDLNNYEMYISGLADVVKDDTVYELKFVNELSQNNFLQTAMFMFALNLDKGILWNVKNNKAYNIKIKNKNDFANKVAVAITKGNFKIDNNNINYDVPWVKKDHKKDEYVDDLDEDHNIAVIDVETNFWNEVVSIGVAIADKNSFMLVDQNYWLIGKREQSPSMYSNVYHIPELEEYGIKDYVVDTYEEAIEKLIEFLDDYNISDLFSYTKYDCNHLPELQNLYKWFDISILAKNVNTNDFIPKNSPTHKNGALTRDWGVEPIYRLLSGNNQYREVHNALLDAIDELKITQMLELTHEGFVTNSRIKRVTKTDESAYKVADDENLYKLELPVFKYNNNYRASNRTQTSEVYDEYVTSETHIFVESNYVIAKNSSETEYHFNNIIQENDNDQKLHGDSEKLNKVNNNSYTNQILTEKNLVLSNDTVRSENVYKPASQADLNSRNAIKESLKKEKKKICKVVLITYFITVALVILAVVLIAKFIR</sequence>
<dbReference type="RefSeq" id="WP_013954752.1">
    <property type="nucleotide sequence ID" value="NZ_CP011348.1"/>
</dbReference>
<dbReference type="EMBL" id="CP007590">
    <property type="protein sequence ID" value="AMW25635.1"/>
    <property type="molecule type" value="Genomic_DNA"/>
</dbReference>
<reference evidence="2 3" key="1">
    <citation type="submission" date="2014-04" db="EMBL/GenBank/DDBJ databases">
        <title>Complete genome sequence of Mycoplasma bovis attenuated strain P150.</title>
        <authorList>
            <person name="Qi J."/>
            <person name="Guo A."/>
        </authorList>
    </citation>
    <scope>NUCLEOTIDE SEQUENCE [LARGE SCALE GENOMIC DNA]</scope>
    <source>
        <strain evidence="2 3">HB0801-P150</strain>
    </source>
</reference>
<keyword evidence="1" id="KW-0472">Membrane</keyword>
<dbReference type="InterPro" id="IPR012337">
    <property type="entry name" value="RNaseH-like_sf"/>
</dbReference>
<keyword evidence="1" id="KW-0812">Transmembrane</keyword>